<dbReference type="Proteomes" id="UP000606580">
    <property type="component" value="Unassembled WGS sequence"/>
</dbReference>
<dbReference type="EMBL" id="WNEG01000069">
    <property type="protein sequence ID" value="NMG83263.1"/>
    <property type="molecule type" value="Genomic_DNA"/>
</dbReference>
<dbReference type="AlphaFoldDB" id="A0A848D9R8"/>
<proteinExistence type="predicted"/>
<dbReference type="SUPFAM" id="SSF52507">
    <property type="entry name" value="Homo-oligomeric flavin-containing Cys decarboxylases, HFCD"/>
    <property type="match status" value="1"/>
</dbReference>
<evidence type="ECO:0000313" key="3">
    <source>
        <dbReference type="Proteomes" id="UP000606580"/>
    </source>
</evidence>
<protein>
    <recommendedName>
        <fullName evidence="1">Flavoprotein domain-containing protein</fullName>
    </recommendedName>
</protein>
<accession>A0A848D9R8</accession>
<reference evidence="2" key="1">
    <citation type="journal article" date="2020" name="MBio">
        <title>'Candidatus Ethanoperedens,' a Thermophilic Genus of Archaea Mediating the Anaerobic Oxidation of Ethane.</title>
        <authorList>
            <person name="Hahn C.J."/>
            <person name="Laso-Perez R."/>
            <person name="Vulcano F."/>
            <person name="Vaziourakis K.M."/>
            <person name="Stokke R."/>
            <person name="Steen I.H."/>
            <person name="Teske A."/>
            <person name="Boetius A."/>
            <person name="Liebeke M."/>
            <person name="Amann R."/>
            <person name="Knittel K."/>
            <person name="Wegener G."/>
        </authorList>
    </citation>
    <scope>NUCLEOTIDE SEQUENCE</scope>
    <source>
        <strain evidence="2">GoM-Arc1-LC-WB58</strain>
    </source>
</reference>
<gene>
    <name evidence="2" type="ORF">GIS02_03530</name>
</gene>
<name>A0A848D9R8_9EURY</name>
<organism evidence="2 3">
    <name type="scientific">Candidatus Ethanoperedens thermophilum</name>
    <dbReference type="NCBI Taxonomy" id="2766897"/>
    <lineage>
        <taxon>Archaea</taxon>
        <taxon>Methanobacteriati</taxon>
        <taxon>Methanobacteriota</taxon>
        <taxon>Stenosarchaea group</taxon>
        <taxon>Methanomicrobia</taxon>
        <taxon>Methanosarcinales</taxon>
        <taxon>Methanosarcinales incertae sedis</taxon>
        <taxon>GOM Arc I cluster</taxon>
        <taxon>Candidatus Ethanoperedens</taxon>
    </lineage>
</organism>
<dbReference type="GO" id="GO:0003824">
    <property type="term" value="F:catalytic activity"/>
    <property type="evidence" value="ECO:0007669"/>
    <property type="project" value="InterPro"/>
</dbReference>
<feature type="domain" description="Flavoprotein" evidence="1">
    <location>
        <begin position="2"/>
        <end position="61"/>
    </location>
</feature>
<sequence>MEENRQLILLIRETPLNTIHLGNMLRLKHAGAHILPASPAFYHKPTSINDLIDFITGHILDS</sequence>
<evidence type="ECO:0000313" key="2">
    <source>
        <dbReference type="EMBL" id="NMG83263.1"/>
    </source>
</evidence>
<dbReference type="Gene3D" id="3.40.50.1950">
    <property type="entry name" value="Flavin prenyltransferase-like"/>
    <property type="match status" value="1"/>
</dbReference>
<dbReference type="InterPro" id="IPR036551">
    <property type="entry name" value="Flavin_trans-like"/>
</dbReference>
<dbReference type="InterPro" id="IPR003382">
    <property type="entry name" value="Flavoprotein"/>
</dbReference>
<evidence type="ECO:0000259" key="1">
    <source>
        <dbReference type="Pfam" id="PF02441"/>
    </source>
</evidence>
<comment type="caution">
    <text evidence="2">The sequence shown here is derived from an EMBL/GenBank/DDBJ whole genome shotgun (WGS) entry which is preliminary data.</text>
</comment>
<dbReference type="Pfam" id="PF02441">
    <property type="entry name" value="Flavoprotein"/>
    <property type="match status" value="1"/>
</dbReference>